<evidence type="ECO:0000256" key="5">
    <source>
        <dbReference type="ARBA" id="ARBA00049117"/>
    </source>
</evidence>
<organism evidence="7 8">
    <name type="scientific">Cohnella fermenti</name>
    <dbReference type="NCBI Taxonomy" id="2565925"/>
    <lineage>
        <taxon>Bacteria</taxon>
        <taxon>Bacillati</taxon>
        <taxon>Bacillota</taxon>
        <taxon>Bacilli</taxon>
        <taxon>Bacillales</taxon>
        <taxon>Paenibacillaceae</taxon>
        <taxon>Cohnella</taxon>
    </lineage>
</organism>
<dbReference type="CDD" id="cd03112">
    <property type="entry name" value="CobW-like"/>
    <property type="match status" value="1"/>
</dbReference>
<name>A0A4S4BWJ6_9BACL</name>
<evidence type="ECO:0000256" key="4">
    <source>
        <dbReference type="ARBA" id="ARBA00034320"/>
    </source>
</evidence>
<dbReference type="InterPro" id="IPR027417">
    <property type="entry name" value="P-loop_NTPase"/>
</dbReference>
<evidence type="ECO:0000256" key="3">
    <source>
        <dbReference type="ARBA" id="ARBA00023186"/>
    </source>
</evidence>
<dbReference type="OrthoDB" id="9808822at2"/>
<dbReference type="Pfam" id="PF07683">
    <property type="entry name" value="CobW_C"/>
    <property type="match status" value="1"/>
</dbReference>
<keyword evidence="3" id="KW-0143">Chaperone</keyword>
<gene>
    <name evidence="7" type="ORF">E6C55_11720</name>
</gene>
<sequence length="334" mass="36600">MTSPVPVYVLAGFLGSGKTTLLRLAIDALVQSGRRPAVLINEIGDVDIDGPILEREVPRAEVLSGCVCCTGSGDVPLVIEKLCTEHNPDAILIEASGVANPLSIVDSVTDASFLRRVELVRTITVVSAPQLSATLRSHPEGKLFRLLRDQARAADTIILNKSDGVGREESNRLQLALREWNAGAAIASTEYGRGAVPLLLEAKPGRMNHRRFKPLPILFEENASCSLSPPKPKHATHSFLKAHTHYFRAPIARESFEAYLAGLPDQVYRVKGIVRFKGDDTLSLVQYCYGQSHLSAIRPRQAVQEVIVHIGEGFSEERIEEALAELENENTNWK</sequence>
<dbReference type="Gene3D" id="3.40.50.300">
    <property type="entry name" value="P-loop containing nucleotide triphosphate hydrolases"/>
    <property type="match status" value="1"/>
</dbReference>
<proteinExistence type="inferred from homology"/>
<feature type="domain" description="CobW C-terminal" evidence="6">
    <location>
        <begin position="240"/>
        <end position="327"/>
    </location>
</feature>
<keyword evidence="2" id="KW-0378">Hydrolase</keyword>
<dbReference type="SUPFAM" id="SSF90002">
    <property type="entry name" value="Hypothetical protein YjiA, C-terminal domain"/>
    <property type="match status" value="1"/>
</dbReference>
<dbReference type="EMBL" id="SSOB01000013">
    <property type="protein sequence ID" value="THF79451.1"/>
    <property type="molecule type" value="Genomic_DNA"/>
</dbReference>
<dbReference type="SUPFAM" id="SSF52540">
    <property type="entry name" value="P-loop containing nucleoside triphosphate hydrolases"/>
    <property type="match status" value="1"/>
</dbReference>
<protein>
    <submittedName>
        <fullName evidence="7">GTP-binding protein</fullName>
    </submittedName>
</protein>
<evidence type="ECO:0000256" key="2">
    <source>
        <dbReference type="ARBA" id="ARBA00022801"/>
    </source>
</evidence>
<dbReference type="Gene3D" id="3.30.1220.10">
    <property type="entry name" value="CobW-like, C-terminal domain"/>
    <property type="match status" value="1"/>
</dbReference>
<accession>A0A4S4BWJ6</accession>
<reference evidence="7 8" key="1">
    <citation type="submission" date="2019-04" db="EMBL/GenBank/DDBJ databases">
        <title>Cohnella sp. nov. isolated from preserved vegetables.</title>
        <authorList>
            <person name="Lin S.-Y."/>
            <person name="Hung M.-H."/>
            <person name="Young C.-C."/>
        </authorList>
    </citation>
    <scope>NUCLEOTIDE SEQUENCE [LARGE SCALE GENOMIC DNA]</scope>
    <source>
        <strain evidence="7 8">CC-MHH1044</strain>
    </source>
</reference>
<comment type="similarity">
    <text evidence="4">Belongs to the SIMIBI class G3E GTPase family. ZNG1 subfamily.</text>
</comment>
<dbReference type="GO" id="GO:0016787">
    <property type="term" value="F:hydrolase activity"/>
    <property type="evidence" value="ECO:0007669"/>
    <property type="project" value="UniProtKB-KW"/>
</dbReference>
<dbReference type="Proteomes" id="UP000310636">
    <property type="component" value="Unassembled WGS sequence"/>
</dbReference>
<dbReference type="Pfam" id="PF02492">
    <property type="entry name" value="cobW"/>
    <property type="match status" value="1"/>
</dbReference>
<dbReference type="InterPro" id="IPR051316">
    <property type="entry name" value="Zinc-reg_GTPase_activator"/>
</dbReference>
<comment type="caution">
    <text evidence="7">The sequence shown here is derived from an EMBL/GenBank/DDBJ whole genome shotgun (WGS) entry which is preliminary data.</text>
</comment>
<keyword evidence="1" id="KW-0547">Nucleotide-binding</keyword>
<dbReference type="InterPro" id="IPR036627">
    <property type="entry name" value="CobW-likC_sf"/>
</dbReference>
<comment type="catalytic activity">
    <reaction evidence="5">
        <text>GTP + H2O = GDP + phosphate + H(+)</text>
        <dbReference type="Rhea" id="RHEA:19669"/>
        <dbReference type="ChEBI" id="CHEBI:15377"/>
        <dbReference type="ChEBI" id="CHEBI:15378"/>
        <dbReference type="ChEBI" id="CHEBI:37565"/>
        <dbReference type="ChEBI" id="CHEBI:43474"/>
        <dbReference type="ChEBI" id="CHEBI:58189"/>
    </reaction>
    <physiologicalReaction direction="left-to-right" evidence="5">
        <dbReference type="Rhea" id="RHEA:19670"/>
    </physiologicalReaction>
</comment>
<dbReference type="SMART" id="SM00833">
    <property type="entry name" value="CobW_C"/>
    <property type="match status" value="1"/>
</dbReference>
<evidence type="ECO:0000259" key="6">
    <source>
        <dbReference type="SMART" id="SM00833"/>
    </source>
</evidence>
<dbReference type="GO" id="GO:0005737">
    <property type="term" value="C:cytoplasm"/>
    <property type="evidence" value="ECO:0007669"/>
    <property type="project" value="TreeGrafter"/>
</dbReference>
<keyword evidence="8" id="KW-1185">Reference proteome</keyword>
<dbReference type="PANTHER" id="PTHR13748:SF62">
    <property type="entry name" value="COBW DOMAIN-CONTAINING PROTEIN"/>
    <property type="match status" value="1"/>
</dbReference>
<dbReference type="PANTHER" id="PTHR13748">
    <property type="entry name" value="COBW-RELATED"/>
    <property type="match status" value="1"/>
</dbReference>
<dbReference type="InterPro" id="IPR003495">
    <property type="entry name" value="CobW/HypB/UreG_nucleotide-bd"/>
</dbReference>
<evidence type="ECO:0000313" key="8">
    <source>
        <dbReference type="Proteomes" id="UP000310636"/>
    </source>
</evidence>
<evidence type="ECO:0000256" key="1">
    <source>
        <dbReference type="ARBA" id="ARBA00022741"/>
    </source>
</evidence>
<dbReference type="RefSeq" id="WP_136369987.1">
    <property type="nucleotide sequence ID" value="NZ_SSOB01000013.1"/>
</dbReference>
<dbReference type="GO" id="GO:0000166">
    <property type="term" value="F:nucleotide binding"/>
    <property type="evidence" value="ECO:0007669"/>
    <property type="project" value="UniProtKB-KW"/>
</dbReference>
<evidence type="ECO:0000313" key="7">
    <source>
        <dbReference type="EMBL" id="THF79451.1"/>
    </source>
</evidence>
<dbReference type="InterPro" id="IPR011629">
    <property type="entry name" value="CobW-like_C"/>
</dbReference>
<dbReference type="AlphaFoldDB" id="A0A4S4BWJ6"/>